<keyword evidence="16 23" id="KW-1133">Transmembrane helix</keyword>
<evidence type="ECO:0000256" key="10">
    <source>
        <dbReference type="ARBA" id="ARBA00022617"/>
    </source>
</evidence>
<dbReference type="HOGENOM" id="CLU_011899_7_3_11"/>
<dbReference type="InterPro" id="IPR036927">
    <property type="entry name" value="Cyt_c_oxase-like_su1_sf"/>
</dbReference>
<evidence type="ECO:0000256" key="9">
    <source>
        <dbReference type="ARBA" id="ARBA00022475"/>
    </source>
</evidence>
<keyword evidence="9 23" id="KW-1003">Cell membrane</keyword>
<evidence type="ECO:0000256" key="3">
    <source>
        <dbReference type="ARBA" id="ARBA00004673"/>
    </source>
</evidence>
<dbReference type="PROSITE" id="PS00077">
    <property type="entry name" value="COX1_CUB"/>
    <property type="match status" value="1"/>
</dbReference>
<evidence type="ECO:0000256" key="6">
    <source>
        <dbReference type="ARBA" id="ARBA00012949"/>
    </source>
</evidence>
<evidence type="ECO:0000256" key="13">
    <source>
        <dbReference type="ARBA" id="ARBA00022723"/>
    </source>
</evidence>
<evidence type="ECO:0000256" key="5">
    <source>
        <dbReference type="ARBA" id="ARBA00009578"/>
    </source>
</evidence>
<comment type="catalytic activity">
    <reaction evidence="21 23">
        <text>4 Fe(II)-[cytochrome c] + O2 + 8 H(+)(in) = 4 Fe(III)-[cytochrome c] + 2 H2O + 4 H(+)(out)</text>
        <dbReference type="Rhea" id="RHEA:11436"/>
        <dbReference type="Rhea" id="RHEA-COMP:10350"/>
        <dbReference type="Rhea" id="RHEA-COMP:14399"/>
        <dbReference type="ChEBI" id="CHEBI:15377"/>
        <dbReference type="ChEBI" id="CHEBI:15378"/>
        <dbReference type="ChEBI" id="CHEBI:15379"/>
        <dbReference type="ChEBI" id="CHEBI:29033"/>
        <dbReference type="ChEBI" id="CHEBI:29034"/>
        <dbReference type="EC" id="7.1.1.9"/>
    </reaction>
</comment>
<evidence type="ECO:0000256" key="24">
    <source>
        <dbReference type="SAM" id="MobiDB-lite"/>
    </source>
</evidence>
<keyword evidence="8 22" id="KW-0813">Transport</keyword>
<dbReference type="EMBL" id="CANL01000040">
    <property type="protein sequence ID" value="CCM64742.1"/>
    <property type="molecule type" value="Genomic_DNA"/>
</dbReference>
<evidence type="ECO:0000313" key="27">
    <source>
        <dbReference type="Proteomes" id="UP000018291"/>
    </source>
</evidence>
<comment type="function">
    <text evidence="1">Part of cytochrome c oxidase, its function is unknown.</text>
</comment>
<evidence type="ECO:0000256" key="4">
    <source>
        <dbReference type="ARBA" id="ARBA00006870"/>
    </source>
</evidence>
<feature type="transmembrane region" description="Helical" evidence="23">
    <location>
        <begin position="347"/>
        <end position="370"/>
    </location>
</feature>
<keyword evidence="18 23" id="KW-0186">Copper</keyword>
<dbReference type="GO" id="GO:0016491">
    <property type="term" value="F:oxidoreductase activity"/>
    <property type="evidence" value="ECO:0007669"/>
    <property type="project" value="UniProtKB-KW"/>
</dbReference>
<dbReference type="PANTHER" id="PTHR10422">
    <property type="entry name" value="CYTOCHROME C OXIDASE SUBUNIT 1"/>
    <property type="match status" value="1"/>
</dbReference>
<comment type="pathway">
    <text evidence="3 23">Energy metabolism; oxidative phosphorylation.</text>
</comment>
<evidence type="ECO:0000256" key="17">
    <source>
        <dbReference type="ARBA" id="ARBA00023004"/>
    </source>
</evidence>
<evidence type="ECO:0000256" key="22">
    <source>
        <dbReference type="RuleBase" id="RU000370"/>
    </source>
</evidence>
<dbReference type="CDD" id="cd01662">
    <property type="entry name" value="Ubiquinol_Oxidase_I"/>
    <property type="match status" value="1"/>
</dbReference>
<comment type="similarity">
    <text evidence="4">Belongs to the cytochrome c oxidase bacterial subunit CtaF family.</text>
</comment>
<dbReference type="OrthoDB" id="9803294at2"/>
<dbReference type="Gene3D" id="1.10.287.70">
    <property type="match status" value="1"/>
</dbReference>
<accession>R4Z6R0</accession>
<dbReference type="eggNOG" id="COG0843">
    <property type="taxonomic scope" value="Bacteria"/>
</dbReference>
<proteinExistence type="inferred from homology"/>
<dbReference type="InterPro" id="IPR000883">
    <property type="entry name" value="Cyt_C_Oxase_1"/>
</dbReference>
<evidence type="ECO:0000256" key="7">
    <source>
        <dbReference type="ARBA" id="ARBA00015947"/>
    </source>
</evidence>
<dbReference type="UniPathway" id="UPA00705"/>
<dbReference type="AlphaFoldDB" id="R4Z6R0"/>
<dbReference type="RefSeq" id="WP_012229009.1">
    <property type="nucleotide sequence ID" value="NZ_HG422565.1"/>
</dbReference>
<comment type="subcellular location">
    <subcellularLocation>
        <location evidence="2 23">Cell membrane</location>
        <topology evidence="2 23">Multi-pass membrane protein</topology>
    </subcellularLocation>
</comment>
<feature type="transmembrane region" description="Helical" evidence="23">
    <location>
        <begin position="148"/>
        <end position="165"/>
    </location>
</feature>
<feature type="transmembrane region" description="Helical" evidence="23">
    <location>
        <begin position="64"/>
        <end position="84"/>
    </location>
</feature>
<dbReference type="PROSITE" id="PS50855">
    <property type="entry name" value="COX1"/>
    <property type="match status" value="1"/>
</dbReference>
<dbReference type="InterPro" id="IPR014241">
    <property type="entry name" value="Cyt_c_oxidase_su1_bac"/>
</dbReference>
<feature type="transmembrane region" description="Helical" evidence="23">
    <location>
        <begin position="617"/>
        <end position="645"/>
    </location>
</feature>
<dbReference type="EC" id="7.1.1.9" evidence="6 23"/>
<dbReference type="Pfam" id="PF12270">
    <property type="entry name" value="Cyt_c_ox_IV"/>
    <property type="match status" value="1"/>
</dbReference>
<feature type="region of interest" description="Disordered" evidence="24">
    <location>
        <begin position="652"/>
        <end position="703"/>
    </location>
</feature>
<dbReference type="Proteomes" id="UP000018291">
    <property type="component" value="Unassembled WGS sequence"/>
</dbReference>
<dbReference type="PANTHER" id="PTHR10422:SF18">
    <property type="entry name" value="CYTOCHROME C OXIDASE SUBUNIT 1"/>
    <property type="match status" value="1"/>
</dbReference>
<evidence type="ECO:0000259" key="25">
    <source>
        <dbReference type="PROSITE" id="PS50855"/>
    </source>
</evidence>
<feature type="transmembrane region" description="Helical" evidence="23">
    <location>
        <begin position="277"/>
        <end position="300"/>
    </location>
</feature>
<name>R4Z6R0_9ACTN</name>
<feature type="transmembrane region" description="Helical" evidence="23">
    <location>
        <begin position="235"/>
        <end position="257"/>
    </location>
</feature>
<dbReference type="GO" id="GO:0020037">
    <property type="term" value="F:heme binding"/>
    <property type="evidence" value="ECO:0007669"/>
    <property type="project" value="InterPro"/>
</dbReference>
<dbReference type="GO" id="GO:0005886">
    <property type="term" value="C:plasma membrane"/>
    <property type="evidence" value="ECO:0007669"/>
    <property type="project" value="UniProtKB-SubCell"/>
</dbReference>
<keyword evidence="14" id="KW-1278">Translocase</keyword>
<evidence type="ECO:0000256" key="2">
    <source>
        <dbReference type="ARBA" id="ARBA00004651"/>
    </source>
</evidence>
<comment type="function">
    <text evidence="20 23">Cytochrome c oxidase is the component of the respiratory chain that catalyzes the reduction of oxygen to water. Subunits 1-3 form the functional core of the enzyme complex. CO I is the catalytic subunit of the enzyme. Electrons originating in cytochrome c are transferred via the copper A center of subunit 2 and heme A of subunit 1 to the bimetallic center formed by heme A3 and copper B.</text>
</comment>
<keyword evidence="12 22" id="KW-0812">Transmembrane</keyword>
<evidence type="ECO:0000313" key="26">
    <source>
        <dbReference type="EMBL" id="CCM64742.1"/>
    </source>
</evidence>
<comment type="similarity">
    <text evidence="5 22">Belongs to the heme-copper respiratory oxidase family.</text>
</comment>
<keyword evidence="17 23" id="KW-0408">Iron</keyword>
<feature type="compositionally biased region" description="Basic and acidic residues" evidence="24">
    <location>
        <begin position="1"/>
        <end position="11"/>
    </location>
</feature>
<reference evidence="26 27" key="1">
    <citation type="journal article" date="2013" name="ISME J.">
        <title>Metabolic model for the filamentous 'Candidatus Microthrix parvicella' based on genomic and metagenomic analyses.</title>
        <authorList>
            <person name="Jon McIlroy S."/>
            <person name="Kristiansen R."/>
            <person name="Albertsen M."/>
            <person name="Michael Karst S."/>
            <person name="Rossetti S."/>
            <person name="Lund Nielsen J."/>
            <person name="Tandoi V."/>
            <person name="James Seviour R."/>
            <person name="Nielsen P.H."/>
        </authorList>
    </citation>
    <scope>NUCLEOTIDE SEQUENCE [LARGE SCALE GENOMIC DNA]</scope>
    <source>
        <strain evidence="26 27">RN1</strain>
    </source>
</reference>
<keyword evidence="27" id="KW-1185">Reference proteome</keyword>
<evidence type="ECO:0000256" key="21">
    <source>
        <dbReference type="ARBA" id="ARBA00047816"/>
    </source>
</evidence>
<feature type="transmembrane region" description="Helical" evidence="23">
    <location>
        <begin position="382"/>
        <end position="406"/>
    </location>
</feature>
<dbReference type="SUPFAM" id="SSF81442">
    <property type="entry name" value="Cytochrome c oxidase subunit I-like"/>
    <property type="match status" value="1"/>
</dbReference>
<evidence type="ECO:0000256" key="14">
    <source>
        <dbReference type="ARBA" id="ARBA00022967"/>
    </source>
</evidence>
<keyword evidence="19 23" id="KW-0472">Membrane</keyword>
<dbReference type="GO" id="GO:0004129">
    <property type="term" value="F:cytochrome-c oxidase activity"/>
    <property type="evidence" value="ECO:0007669"/>
    <property type="project" value="UniProtKB-EC"/>
</dbReference>
<sequence length="703" mass="76957">MTIVEPDKKDLPATVDPDGNGSGALVPSTNGAQPARPLGVFTRPQSTTGWRSWITTVDHKRIGIMYACTAMVFFVIGGSEALLIRAQLAAPGQKLLSADLYNQVFTMHGITMIFLFIMPFAAGIMNYIIPLQIGARDVAFPRMNALSYWVYLFGAIFVNSSWFLGGGADGGWFNYAPNSSVVFSPSHGIDFYAVGLQIVGLASLIGSINLIVTVFNMRAPGMTWWRIPTTTWMSLVTQFLLAFAVPVISVALFLLTFDRRFGATFFNASKGGDPFLWQHLFWIFGHPEVYIIVMPAFGIVSDIIPVFSRKPLFGYRFVVFSGIAIGFLGFGVWAHHMFASGMGPMSVTAFSLATMTIAVPTGVKVLNWMATMWGGRIRMTVAMMYSIAFVAMFTIGGLSGVTHAFASADQQQTDTYYIVAHFHYVIFGGGVLGFLAAVYYWYPKIFGYLLQEKLGKVAFWFVFVGFNATFGPMHVLGMEGMSRRIFTYSDYQGFNLWNMVASIGAYTMAIGVALFLYNVYSSYKAHKANPVAVGPDPWDARTLEWTIPCPTPEYNYDPIPTVHELDEAWYLKYGHDEDGRPVRIANIEDVAQKGDSVGVHLPSPSYQPILLASGLPFIGYGVIFNLWFAVLGAALVIAGMVGWALEPPDDVDTAHDAHHDVGPSEDAETALSDGSDQDEPTDAAAADMQVSDAKVATEEPANV</sequence>
<evidence type="ECO:0000256" key="23">
    <source>
        <dbReference type="RuleBase" id="RU363061"/>
    </source>
</evidence>
<dbReference type="PRINTS" id="PR01165">
    <property type="entry name" value="CYCOXIDASEI"/>
</dbReference>
<gene>
    <name evidence="26" type="primary">ctaD</name>
    <name evidence="26" type="ORF">BN381_450053</name>
</gene>
<feature type="domain" description="Cytochrome oxidase subunit I profile" evidence="25">
    <location>
        <begin position="44"/>
        <end position="563"/>
    </location>
</feature>
<feature type="transmembrane region" description="Helical" evidence="23">
    <location>
        <begin position="454"/>
        <end position="476"/>
    </location>
</feature>
<dbReference type="InterPro" id="IPR023615">
    <property type="entry name" value="Cyt_c_Oxase_su1_BS"/>
</dbReference>
<evidence type="ECO:0000256" key="8">
    <source>
        <dbReference type="ARBA" id="ARBA00022448"/>
    </source>
</evidence>
<evidence type="ECO:0000256" key="19">
    <source>
        <dbReference type="ARBA" id="ARBA00023136"/>
    </source>
</evidence>
<feature type="transmembrane region" description="Helical" evidence="23">
    <location>
        <begin position="418"/>
        <end position="442"/>
    </location>
</feature>
<dbReference type="InterPro" id="IPR023616">
    <property type="entry name" value="Cyt_c_oxase-like_su1_dom"/>
</dbReference>
<dbReference type="GO" id="GO:0015990">
    <property type="term" value="P:electron transport coupled proton transport"/>
    <property type="evidence" value="ECO:0007669"/>
    <property type="project" value="InterPro"/>
</dbReference>
<dbReference type="InterPro" id="IPR021050">
    <property type="entry name" value="Cyt_c_oxidase_su4_actinobac"/>
</dbReference>
<feature type="transmembrane region" description="Helical" evidence="23">
    <location>
        <begin position="312"/>
        <end position="335"/>
    </location>
</feature>
<evidence type="ECO:0000256" key="20">
    <source>
        <dbReference type="ARBA" id="ARBA00025218"/>
    </source>
</evidence>
<keyword evidence="15 22" id="KW-0249">Electron transport</keyword>
<feature type="transmembrane region" description="Helical" evidence="23">
    <location>
        <begin position="496"/>
        <end position="517"/>
    </location>
</feature>
<evidence type="ECO:0000256" key="1">
    <source>
        <dbReference type="ARBA" id="ARBA00002536"/>
    </source>
</evidence>
<protein>
    <recommendedName>
        <fullName evidence="7 23">Cytochrome c oxidase subunit 1</fullName>
        <ecNumber evidence="6 23">7.1.1.9</ecNumber>
    </recommendedName>
</protein>
<organism evidence="26 27">
    <name type="scientific">Candidatus Neomicrothrix parvicella RN1</name>
    <dbReference type="NCBI Taxonomy" id="1229780"/>
    <lineage>
        <taxon>Bacteria</taxon>
        <taxon>Bacillati</taxon>
        <taxon>Actinomycetota</taxon>
        <taxon>Acidimicrobiia</taxon>
        <taxon>Acidimicrobiales</taxon>
        <taxon>Microthrixaceae</taxon>
        <taxon>Candidatus Neomicrothrix</taxon>
    </lineage>
</organism>
<evidence type="ECO:0000256" key="11">
    <source>
        <dbReference type="ARBA" id="ARBA00022660"/>
    </source>
</evidence>
<keyword evidence="10 22" id="KW-0349">Heme</keyword>
<comment type="caution">
    <text evidence="26">The sequence shown here is derived from an EMBL/GenBank/DDBJ whole genome shotgun (WGS) entry which is preliminary data.</text>
</comment>
<dbReference type="Pfam" id="PF00115">
    <property type="entry name" value="COX1"/>
    <property type="match status" value="1"/>
</dbReference>
<feature type="transmembrane region" description="Helical" evidence="23">
    <location>
        <begin position="104"/>
        <end position="128"/>
    </location>
</feature>
<dbReference type="GO" id="GO:0006119">
    <property type="term" value="P:oxidative phosphorylation"/>
    <property type="evidence" value="ECO:0007669"/>
    <property type="project" value="UniProtKB-UniPathway"/>
</dbReference>
<evidence type="ECO:0000256" key="12">
    <source>
        <dbReference type="ARBA" id="ARBA00022692"/>
    </source>
</evidence>
<feature type="transmembrane region" description="Helical" evidence="23">
    <location>
        <begin position="191"/>
        <end position="215"/>
    </location>
</feature>
<dbReference type="Gene3D" id="1.20.210.10">
    <property type="entry name" value="Cytochrome c oxidase-like, subunit I domain"/>
    <property type="match status" value="1"/>
</dbReference>
<dbReference type="NCBIfam" id="TIGR02891">
    <property type="entry name" value="CtaD_CoxA"/>
    <property type="match status" value="1"/>
</dbReference>
<feature type="region of interest" description="Disordered" evidence="24">
    <location>
        <begin position="1"/>
        <end position="38"/>
    </location>
</feature>
<dbReference type="GO" id="GO:0046872">
    <property type="term" value="F:metal ion binding"/>
    <property type="evidence" value="ECO:0007669"/>
    <property type="project" value="UniProtKB-KW"/>
</dbReference>
<evidence type="ECO:0000256" key="16">
    <source>
        <dbReference type="ARBA" id="ARBA00022989"/>
    </source>
</evidence>
<evidence type="ECO:0000256" key="15">
    <source>
        <dbReference type="ARBA" id="ARBA00022982"/>
    </source>
</evidence>
<feature type="compositionally biased region" description="Basic and acidic residues" evidence="24">
    <location>
        <begin position="652"/>
        <end position="662"/>
    </location>
</feature>
<dbReference type="FunFam" id="1.20.210.10:FF:000006">
    <property type="entry name" value="Cytochrome c oxidase subunit 1"/>
    <property type="match status" value="1"/>
</dbReference>
<keyword evidence="11 22" id="KW-0679">Respiratory chain</keyword>
<keyword evidence="13 23" id="KW-0479">Metal-binding</keyword>
<dbReference type="STRING" id="1229780.BN381_450053"/>
<evidence type="ECO:0000256" key="18">
    <source>
        <dbReference type="ARBA" id="ARBA00023008"/>
    </source>
</evidence>
<keyword evidence="26" id="KW-0560">Oxidoreductase</keyword>
<dbReference type="GO" id="GO:0022904">
    <property type="term" value="P:respiratory electron transport chain"/>
    <property type="evidence" value="ECO:0007669"/>
    <property type="project" value="TreeGrafter"/>
</dbReference>